<dbReference type="AlphaFoldDB" id="A0A1H8TVU5"/>
<dbReference type="Pfam" id="PF08281">
    <property type="entry name" value="Sigma70_r4_2"/>
    <property type="match status" value="1"/>
</dbReference>
<accession>A0A1H8TVU5</accession>
<keyword evidence="5" id="KW-0472">Membrane</keyword>
<dbReference type="InterPro" id="IPR013325">
    <property type="entry name" value="RNA_pol_sigma_r2"/>
</dbReference>
<dbReference type="InterPro" id="IPR013324">
    <property type="entry name" value="RNA_pol_sigma_r3/r4-like"/>
</dbReference>
<keyword evidence="5" id="KW-0812">Transmembrane</keyword>
<dbReference type="InterPro" id="IPR039425">
    <property type="entry name" value="RNA_pol_sigma-70-like"/>
</dbReference>
<dbReference type="InterPro" id="IPR013249">
    <property type="entry name" value="RNA_pol_sigma70_r4_t2"/>
</dbReference>
<dbReference type="InterPro" id="IPR014284">
    <property type="entry name" value="RNA_pol_sigma-70_dom"/>
</dbReference>
<feature type="domain" description="RNA polymerase sigma-70 region 2" evidence="6">
    <location>
        <begin position="30"/>
        <end position="92"/>
    </location>
</feature>
<dbReference type="NCBIfam" id="TIGR02985">
    <property type="entry name" value="Sig70_bacteroi1"/>
    <property type="match status" value="1"/>
</dbReference>
<dbReference type="InterPro" id="IPR036388">
    <property type="entry name" value="WH-like_DNA-bd_sf"/>
</dbReference>
<protein>
    <submittedName>
        <fullName evidence="8">RNA polymerase sigma-70 factor, ECF subfamily</fullName>
    </submittedName>
</protein>
<dbReference type="GO" id="GO:0016987">
    <property type="term" value="F:sigma factor activity"/>
    <property type="evidence" value="ECO:0007669"/>
    <property type="project" value="UniProtKB-KW"/>
</dbReference>
<evidence type="ECO:0000256" key="3">
    <source>
        <dbReference type="ARBA" id="ARBA00023082"/>
    </source>
</evidence>
<keyword evidence="4" id="KW-0804">Transcription</keyword>
<dbReference type="InterPro" id="IPR007627">
    <property type="entry name" value="RNA_pol_sigma70_r2"/>
</dbReference>
<feature type="transmembrane region" description="Helical" evidence="5">
    <location>
        <begin position="175"/>
        <end position="195"/>
    </location>
</feature>
<dbReference type="GO" id="GO:0006352">
    <property type="term" value="P:DNA-templated transcription initiation"/>
    <property type="evidence" value="ECO:0007669"/>
    <property type="project" value="InterPro"/>
</dbReference>
<dbReference type="PANTHER" id="PTHR43133:SF46">
    <property type="entry name" value="RNA POLYMERASE SIGMA-70 FACTOR ECF SUBFAMILY"/>
    <property type="match status" value="1"/>
</dbReference>
<evidence type="ECO:0000313" key="8">
    <source>
        <dbReference type="EMBL" id="SEO95017.1"/>
    </source>
</evidence>
<comment type="similarity">
    <text evidence="1">Belongs to the sigma-70 factor family. ECF subfamily.</text>
</comment>
<evidence type="ECO:0000313" key="9">
    <source>
        <dbReference type="Proteomes" id="UP000198942"/>
    </source>
</evidence>
<evidence type="ECO:0000259" key="7">
    <source>
        <dbReference type="Pfam" id="PF08281"/>
    </source>
</evidence>
<dbReference type="SUPFAM" id="SSF88659">
    <property type="entry name" value="Sigma3 and sigma4 domains of RNA polymerase sigma factors"/>
    <property type="match status" value="1"/>
</dbReference>
<organism evidence="8 9">
    <name type="scientific">Mucilaginibacter gossypiicola</name>
    <dbReference type="NCBI Taxonomy" id="551995"/>
    <lineage>
        <taxon>Bacteria</taxon>
        <taxon>Pseudomonadati</taxon>
        <taxon>Bacteroidota</taxon>
        <taxon>Sphingobacteriia</taxon>
        <taxon>Sphingobacteriales</taxon>
        <taxon>Sphingobacteriaceae</taxon>
        <taxon>Mucilaginibacter</taxon>
    </lineage>
</organism>
<evidence type="ECO:0000256" key="5">
    <source>
        <dbReference type="SAM" id="Phobius"/>
    </source>
</evidence>
<evidence type="ECO:0000256" key="2">
    <source>
        <dbReference type="ARBA" id="ARBA00023015"/>
    </source>
</evidence>
<dbReference type="GO" id="GO:0003677">
    <property type="term" value="F:DNA binding"/>
    <property type="evidence" value="ECO:0007669"/>
    <property type="project" value="InterPro"/>
</dbReference>
<keyword evidence="3" id="KW-0731">Sigma factor</keyword>
<dbReference type="Gene3D" id="1.10.10.10">
    <property type="entry name" value="Winged helix-like DNA-binding domain superfamily/Winged helix DNA-binding domain"/>
    <property type="match status" value="1"/>
</dbReference>
<dbReference type="PANTHER" id="PTHR43133">
    <property type="entry name" value="RNA POLYMERASE ECF-TYPE SIGMA FACTO"/>
    <property type="match status" value="1"/>
</dbReference>
<proteinExistence type="inferred from homology"/>
<name>A0A1H8TVU5_9SPHI</name>
<dbReference type="RefSeq" id="WP_091220590.1">
    <property type="nucleotide sequence ID" value="NZ_FOCL01000017.1"/>
</dbReference>
<dbReference type="STRING" id="551995.SAMN05192574_11718"/>
<dbReference type="Proteomes" id="UP000198942">
    <property type="component" value="Unassembled WGS sequence"/>
</dbReference>
<dbReference type="Gene3D" id="1.10.1740.10">
    <property type="match status" value="1"/>
</dbReference>
<feature type="domain" description="RNA polymerase sigma factor 70 region 4 type 2" evidence="7">
    <location>
        <begin position="125"/>
        <end position="176"/>
    </location>
</feature>
<gene>
    <name evidence="8" type="ORF">SAMN05192574_11718</name>
</gene>
<dbReference type="InterPro" id="IPR014327">
    <property type="entry name" value="RNA_pol_sigma70_bacteroid"/>
</dbReference>
<dbReference type="Pfam" id="PF04542">
    <property type="entry name" value="Sigma70_r2"/>
    <property type="match status" value="1"/>
</dbReference>
<keyword evidence="2" id="KW-0805">Transcription regulation</keyword>
<dbReference type="NCBIfam" id="TIGR02937">
    <property type="entry name" value="sigma70-ECF"/>
    <property type="match status" value="1"/>
</dbReference>
<dbReference type="EMBL" id="FOCL01000017">
    <property type="protein sequence ID" value="SEO95017.1"/>
    <property type="molecule type" value="Genomic_DNA"/>
</dbReference>
<evidence type="ECO:0000256" key="4">
    <source>
        <dbReference type="ARBA" id="ARBA00023163"/>
    </source>
</evidence>
<reference evidence="9" key="1">
    <citation type="submission" date="2016-10" db="EMBL/GenBank/DDBJ databases">
        <authorList>
            <person name="Varghese N."/>
            <person name="Submissions S."/>
        </authorList>
    </citation>
    <scope>NUCLEOTIDE SEQUENCE [LARGE SCALE GENOMIC DNA]</scope>
    <source>
        <strain evidence="9">Gh-48</strain>
    </source>
</reference>
<dbReference type="OrthoDB" id="665981at2"/>
<evidence type="ECO:0000259" key="6">
    <source>
        <dbReference type="Pfam" id="PF04542"/>
    </source>
</evidence>
<dbReference type="SUPFAM" id="SSF88946">
    <property type="entry name" value="Sigma2 domain of RNA polymerase sigma factors"/>
    <property type="match status" value="1"/>
</dbReference>
<keyword evidence="5" id="KW-1133">Transmembrane helix</keyword>
<keyword evidence="9" id="KW-1185">Reference proteome</keyword>
<sequence length="199" mass="23455">MNNWKTLTDEELVERLNFSDHAAFTEIFYRYHGALYSFALKRCRETEIAEELVQDLFVNLWVKRGQLYIKATLSGYLYVALRNLVLNHIQKQLLHERATEVLRLAAPVPQTAPEEILIVKEIGQEVDRNLHLLPEKCRTVYELSRKQYKSNKQIASELGITEKTVENHMNRALRFLRLSLHQLFTIAIIYSLLYLKTFF</sequence>
<evidence type="ECO:0000256" key="1">
    <source>
        <dbReference type="ARBA" id="ARBA00010641"/>
    </source>
</evidence>